<evidence type="ECO:0000313" key="2">
    <source>
        <dbReference type="Proteomes" id="UP000291084"/>
    </source>
</evidence>
<keyword evidence="2" id="KW-1185">Reference proteome</keyword>
<gene>
    <name evidence="1" type="primary">Vigan.08G003000</name>
    <name evidence="1" type="ORF">VIGAN_08003000</name>
</gene>
<organism evidence="1 2">
    <name type="scientific">Vigna angularis var. angularis</name>
    <dbReference type="NCBI Taxonomy" id="157739"/>
    <lineage>
        <taxon>Eukaryota</taxon>
        <taxon>Viridiplantae</taxon>
        <taxon>Streptophyta</taxon>
        <taxon>Embryophyta</taxon>
        <taxon>Tracheophyta</taxon>
        <taxon>Spermatophyta</taxon>
        <taxon>Magnoliopsida</taxon>
        <taxon>eudicotyledons</taxon>
        <taxon>Gunneridae</taxon>
        <taxon>Pentapetalae</taxon>
        <taxon>rosids</taxon>
        <taxon>fabids</taxon>
        <taxon>Fabales</taxon>
        <taxon>Fabaceae</taxon>
        <taxon>Papilionoideae</taxon>
        <taxon>50 kb inversion clade</taxon>
        <taxon>NPAAA clade</taxon>
        <taxon>indigoferoid/millettioid clade</taxon>
        <taxon>Phaseoleae</taxon>
        <taxon>Vigna</taxon>
    </lineage>
</organism>
<dbReference type="AlphaFoldDB" id="A0A0S3SKX8"/>
<dbReference type="EMBL" id="AP015041">
    <property type="protein sequence ID" value="BAT93519.1"/>
    <property type="molecule type" value="Genomic_DNA"/>
</dbReference>
<feature type="non-terminal residue" evidence="1">
    <location>
        <position position="1"/>
    </location>
</feature>
<proteinExistence type="predicted"/>
<accession>A0A0S3SKX8</accession>
<evidence type="ECO:0000313" key="1">
    <source>
        <dbReference type="EMBL" id="BAT93519.1"/>
    </source>
</evidence>
<name>A0A0S3SKX8_PHAAN</name>
<protein>
    <submittedName>
        <fullName evidence="1">Uncharacterized protein</fullName>
    </submittedName>
</protein>
<dbReference type="Proteomes" id="UP000291084">
    <property type="component" value="Chromosome 8"/>
</dbReference>
<sequence>INLTKTFLLRAYHYYIEHVRRTTPSPTFGPQILSFRCGAGCCSMQNQVISIQPLISPSHLSVFASFSLFLFRFSWE</sequence>
<reference evidence="1 2" key="1">
    <citation type="journal article" date="2015" name="Sci. Rep.">
        <title>The power of single molecule real-time sequencing technology in the de novo assembly of a eukaryotic genome.</title>
        <authorList>
            <person name="Sakai H."/>
            <person name="Naito K."/>
            <person name="Ogiso-Tanaka E."/>
            <person name="Takahashi Y."/>
            <person name="Iseki K."/>
            <person name="Muto C."/>
            <person name="Satou K."/>
            <person name="Teruya K."/>
            <person name="Shiroma A."/>
            <person name="Shimoji M."/>
            <person name="Hirano T."/>
            <person name="Itoh T."/>
            <person name="Kaga A."/>
            <person name="Tomooka N."/>
        </authorList>
    </citation>
    <scope>NUCLEOTIDE SEQUENCE [LARGE SCALE GENOMIC DNA]</scope>
    <source>
        <strain evidence="2">cv. Shumari</strain>
    </source>
</reference>